<dbReference type="AlphaFoldDB" id="A0A8J5CVN1"/>
<reference evidence="2" key="1">
    <citation type="submission" date="2020-07" db="EMBL/GenBank/DDBJ databases">
        <title>The High-quality genome of the commercially important snow crab, Chionoecetes opilio.</title>
        <authorList>
            <person name="Jeong J.-H."/>
            <person name="Ryu S."/>
        </authorList>
    </citation>
    <scope>NUCLEOTIDE SEQUENCE</scope>
    <source>
        <strain evidence="2">MADBK_172401_WGS</strain>
        <tissue evidence="2">Digestive gland</tissue>
    </source>
</reference>
<evidence type="ECO:0000313" key="2">
    <source>
        <dbReference type="EMBL" id="KAG0720797.1"/>
    </source>
</evidence>
<sequence length="234" mass="25653">MGPPQLGGGMALFLVFGQPGVEDWIGHSSLLCLDRKSLVWAGPRTRPLEAEKRVTRTKEPPNTKKGLSGTSSGRDEGKKVKRGVGRVFFARGACPLRAQCWHGLFKTHRHDLPDPPRLLEPEPAVGWHHQFQRARLRSCLSQWTGIQHKLLWIVGSTLAVAPQIKGVGATNPRSVKGSHEIGDRTDFVPRSKRFGGERPQREKESRCVGTLAGLETQLTSSSTISSPFGVLTAT</sequence>
<keyword evidence="3" id="KW-1185">Reference proteome</keyword>
<accession>A0A8J5CVN1</accession>
<protein>
    <submittedName>
        <fullName evidence="2">Uncharacterized protein</fullName>
    </submittedName>
</protein>
<feature type="region of interest" description="Disordered" evidence="1">
    <location>
        <begin position="49"/>
        <end position="79"/>
    </location>
</feature>
<dbReference type="Proteomes" id="UP000770661">
    <property type="component" value="Unassembled WGS sequence"/>
</dbReference>
<organism evidence="2 3">
    <name type="scientific">Chionoecetes opilio</name>
    <name type="common">Atlantic snow crab</name>
    <name type="synonym">Cancer opilio</name>
    <dbReference type="NCBI Taxonomy" id="41210"/>
    <lineage>
        <taxon>Eukaryota</taxon>
        <taxon>Metazoa</taxon>
        <taxon>Ecdysozoa</taxon>
        <taxon>Arthropoda</taxon>
        <taxon>Crustacea</taxon>
        <taxon>Multicrustacea</taxon>
        <taxon>Malacostraca</taxon>
        <taxon>Eumalacostraca</taxon>
        <taxon>Eucarida</taxon>
        <taxon>Decapoda</taxon>
        <taxon>Pleocyemata</taxon>
        <taxon>Brachyura</taxon>
        <taxon>Eubrachyura</taxon>
        <taxon>Majoidea</taxon>
        <taxon>Majidae</taxon>
        <taxon>Chionoecetes</taxon>
    </lineage>
</organism>
<name>A0A8J5CVN1_CHIOP</name>
<evidence type="ECO:0000256" key="1">
    <source>
        <dbReference type="SAM" id="MobiDB-lite"/>
    </source>
</evidence>
<comment type="caution">
    <text evidence="2">The sequence shown here is derived from an EMBL/GenBank/DDBJ whole genome shotgun (WGS) entry which is preliminary data.</text>
</comment>
<proteinExistence type="predicted"/>
<gene>
    <name evidence="2" type="ORF">GWK47_047707</name>
</gene>
<dbReference type="EMBL" id="JACEEZ010012241">
    <property type="protein sequence ID" value="KAG0720797.1"/>
    <property type="molecule type" value="Genomic_DNA"/>
</dbReference>
<feature type="compositionally biased region" description="Basic and acidic residues" evidence="1">
    <location>
        <begin position="49"/>
        <end position="62"/>
    </location>
</feature>
<evidence type="ECO:0000313" key="3">
    <source>
        <dbReference type="Proteomes" id="UP000770661"/>
    </source>
</evidence>